<accession>A0A7X0HLP4</accession>
<dbReference type="RefSeq" id="WP_185036311.1">
    <property type="nucleotide sequence ID" value="NZ_BNBN01000025.1"/>
</dbReference>
<proteinExistence type="predicted"/>
<evidence type="ECO:0000313" key="1">
    <source>
        <dbReference type="EMBL" id="MBB6439805.1"/>
    </source>
</evidence>
<evidence type="ECO:0000313" key="2">
    <source>
        <dbReference type="Proteomes" id="UP000540423"/>
    </source>
</evidence>
<dbReference type="EMBL" id="JACHEM010000029">
    <property type="protein sequence ID" value="MBB6439805.1"/>
    <property type="molecule type" value="Genomic_DNA"/>
</dbReference>
<keyword evidence="2" id="KW-1185">Reference proteome</keyword>
<dbReference type="AlphaFoldDB" id="A0A7X0HLP4"/>
<comment type="caution">
    <text evidence="1">The sequence shown here is derived from an EMBL/GenBank/DDBJ whole genome shotgun (WGS) entry which is preliminary data.</text>
</comment>
<dbReference type="Proteomes" id="UP000540423">
    <property type="component" value="Unassembled WGS sequence"/>
</dbReference>
<name>A0A7X0HLP4_9ACTN</name>
<gene>
    <name evidence="1" type="ORF">HNQ79_006317</name>
</gene>
<protein>
    <submittedName>
        <fullName evidence="1">Uncharacterized protein</fullName>
    </submittedName>
</protein>
<organism evidence="1 2">
    <name type="scientific">Streptomyces candidus</name>
    <dbReference type="NCBI Taxonomy" id="67283"/>
    <lineage>
        <taxon>Bacteria</taxon>
        <taxon>Bacillati</taxon>
        <taxon>Actinomycetota</taxon>
        <taxon>Actinomycetes</taxon>
        <taxon>Kitasatosporales</taxon>
        <taxon>Streptomycetaceae</taxon>
        <taxon>Streptomyces</taxon>
    </lineage>
</organism>
<sequence>MDHSTIDWDRAKVSHEKTANALAATPTGLAAATDRLHMLTYGCERLLTLLPDHAPHVP</sequence>
<reference evidence="1 2" key="1">
    <citation type="submission" date="2020-08" db="EMBL/GenBank/DDBJ databases">
        <title>Genomic Encyclopedia of Type Strains, Phase IV (KMG-IV): sequencing the most valuable type-strain genomes for metagenomic binning, comparative biology and taxonomic classification.</title>
        <authorList>
            <person name="Goeker M."/>
        </authorList>
    </citation>
    <scope>NUCLEOTIDE SEQUENCE [LARGE SCALE GENOMIC DNA]</scope>
    <source>
        <strain evidence="1 2">DSM 40141</strain>
    </source>
</reference>